<protein>
    <submittedName>
        <fullName evidence="2">Phosphotransferase family protein</fullName>
    </submittedName>
</protein>
<proteinExistence type="predicted"/>
<dbReference type="InterPro" id="IPR011009">
    <property type="entry name" value="Kinase-like_dom_sf"/>
</dbReference>
<dbReference type="PANTHER" id="PTHR47829">
    <property type="entry name" value="HYDROLASE, PUTATIVE (AFU_ORTHOLOGUE AFUA_1G12880)-RELATED"/>
    <property type="match status" value="1"/>
</dbReference>
<dbReference type="AlphaFoldDB" id="A0A9X2WFR9"/>
<comment type="caution">
    <text evidence="2">The sequence shown here is derived from an EMBL/GenBank/DDBJ whole genome shotgun (WGS) entry which is preliminary data.</text>
</comment>
<dbReference type="EMBL" id="JAOANI010000015">
    <property type="protein sequence ID" value="MCT7359351.1"/>
    <property type="molecule type" value="Genomic_DNA"/>
</dbReference>
<dbReference type="Gene3D" id="3.30.200.20">
    <property type="entry name" value="Phosphorylase Kinase, domain 1"/>
    <property type="match status" value="1"/>
</dbReference>
<dbReference type="SUPFAM" id="SSF56112">
    <property type="entry name" value="Protein kinase-like (PK-like)"/>
    <property type="match status" value="1"/>
</dbReference>
<gene>
    <name evidence="2" type="ORF">NYR02_09990</name>
</gene>
<keyword evidence="3" id="KW-1185">Reference proteome</keyword>
<dbReference type="RefSeq" id="WP_260976215.1">
    <property type="nucleotide sequence ID" value="NZ_JAOANI010000015.1"/>
</dbReference>
<accession>A0A9X2WFR9</accession>
<dbReference type="Gene3D" id="3.90.1200.10">
    <property type="match status" value="1"/>
</dbReference>
<dbReference type="PANTHER" id="PTHR47829:SF1">
    <property type="entry name" value="HAD FAMILY PHOSPHATASE"/>
    <property type="match status" value="1"/>
</dbReference>
<dbReference type="InterPro" id="IPR041726">
    <property type="entry name" value="ACAD10_11_N"/>
</dbReference>
<sequence>MSEQFIDEAKALRDSDAFDIQAVHHWLRTQVQAQGNDYGDELPQVKQFSGGASNLTYHLKYPDQYANNDLILRRPPAGHKAAGAHDMKREYSVMDRLKPVYPFVPKMIAFCEDDSVLGSDFYVMERMRGIIPRGNLPRGMSLSKEQARTLCLSVFDKLIDLHQVDYQANGLDDLGKGTGYVQRQVEGWSGRFVKSKTWNVPSFNKTMAWLKANMPADVKTCIIHNDYRMDNVVLNPDNPGEIIGVLDWEMATLGDPLMDLGGALAYWVQADDDFLMRAIRRQPSHLPGMLTRQEIVDYYCEKMALDAKLWPFYEVFGLFRLAVIVQQIYYRYHHKQTDNPAFKNFWLFVHYLNWRCNRIIKKARKAGFK</sequence>
<dbReference type="Pfam" id="PF01636">
    <property type="entry name" value="APH"/>
    <property type="match status" value="1"/>
</dbReference>
<name>A0A9X2WFR9_9GAMM</name>
<evidence type="ECO:0000259" key="1">
    <source>
        <dbReference type="Pfam" id="PF01636"/>
    </source>
</evidence>
<evidence type="ECO:0000313" key="3">
    <source>
        <dbReference type="Proteomes" id="UP001147830"/>
    </source>
</evidence>
<reference evidence="2" key="1">
    <citation type="journal article" date="2022" name="Front. Microbiol.">
        <title>Genome-based taxonomic rearrangement of Oceanobacter-related bacteria including the description of Thalassolituus hydrocarbonoclasticus sp. nov. and Thalassolituus pacificus sp. nov. and emended description of the genus Thalassolituus.</title>
        <authorList>
            <person name="Dong C."/>
            <person name="Wei L."/>
            <person name="Wang J."/>
            <person name="Lai Q."/>
            <person name="Huang Z."/>
            <person name="Shao Z."/>
        </authorList>
    </citation>
    <scope>NUCLEOTIDE SEQUENCE</scope>
    <source>
        <strain evidence="2">59MF3M-4</strain>
    </source>
</reference>
<dbReference type="CDD" id="cd05154">
    <property type="entry name" value="ACAD10_11_N-like"/>
    <property type="match status" value="1"/>
</dbReference>
<dbReference type="Proteomes" id="UP001147830">
    <property type="component" value="Unassembled WGS sequence"/>
</dbReference>
<reference evidence="2" key="2">
    <citation type="submission" date="2022-08" db="EMBL/GenBank/DDBJ databases">
        <authorList>
            <person name="Dong C."/>
        </authorList>
    </citation>
    <scope>NUCLEOTIDE SEQUENCE</scope>
    <source>
        <strain evidence="2">59MF3M-4</strain>
    </source>
</reference>
<dbReference type="InterPro" id="IPR052898">
    <property type="entry name" value="ACAD10-like"/>
</dbReference>
<feature type="domain" description="Aminoglycoside phosphotransferase" evidence="1">
    <location>
        <begin position="45"/>
        <end position="284"/>
    </location>
</feature>
<organism evidence="2 3">
    <name type="scientific">Thalassolituus pacificus</name>
    <dbReference type="NCBI Taxonomy" id="2975440"/>
    <lineage>
        <taxon>Bacteria</taxon>
        <taxon>Pseudomonadati</taxon>
        <taxon>Pseudomonadota</taxon>
        <taxon>Gammaproteobacteria</taxon>
        <taxon>Oceanospirillales</taxon>
        <taxon>Oceanospirillaceae</taxon>
        <taxon>Thalassolituus</taxon>
    </lineage>
</organism>
<dbReference type="InterPro" id="IPR002575">
    <property type="entry name" value="Aminoglycoside_PTrfase"/>
</dbReference>
<evidence type="ECO:0000313" key="2">
    <source>
        <dbReference type="EMBL" id="MCT7359351.1"/>
    </source>
</evidence>